<organism evidence="4 5">
    <name type="scientific">Ideonella azotifigens</name>
    <dbReference type="NCBI Taxonomy" id="513160"/>
    <lineage>
        <taxon>Bacteria</taxon>
        <taxon>Pseudomonadati</taxon>
        <taxon>Pseudomonadota</taxon>
        <taxon>Betaproteobacteria</taxon>
        <taxon>Burkholderiales</taxon>
        <taxon>Sphaerotilaceae</taxon>
        <taxon>Ideonella</taxon>
    </lineage>
</organism>
<sequence length="336" mass="36369">MTPTLQRLAPAHAAEYRQLMLQAYTLHPEAFTSTAAERAALPQGWWEARLAEGDVPDELVIGAFVDGQLAGVAGLAFEAREKTRHKATLYGMYVPASARQRGLGRRLVEAVLAQARARPGVRQVQLTVSEGNAAAQALYQRCGFVPFGTEPMAVAVAGGFVAKVHMAATLHRSETGVATTRLRPLPPEHFASYCEAAIANYAEQNLRAGRVTAEQALPQAQADFALLLPQGLATPEHFFLEILASENGPLAGWLWWAIEDRHGHRSAFVYDLMILPPARRRGHARAALQALEAVVQAQGLDRIGLHVFGFNHGAQALYAALGYRVTGLNMAKQLSA</sequence>
<name>A0ABP3V7A1_9BURK</name>
<dbReference type="SUPFAM" id="SSF55729">
    <property type="entry name" value="Acyl-CoA N-acyltransferases (Nat)"/>
    <property type="match status" value="2"/>
</dbReference>
<dbReference type="Proteomes" id="UP001500279">
    <property type="component" value="Unassembled WGS sequence"/>
</dbReference>
<dbReference type="Pfam" id="PF00583">
    <property type="entry name" value="Acetyltransf_1"/>
    <property type="match status" value="2"/>
</dbReference>
<keyword evidence="5" id="KW-1185">Reference proteome</keyword>
<evidence type="ECO:0000256" key="2">
    <source>
        <dbReference type="ARBA" id="ARBA00023315"/>
    </source>
</evidence>
<dbReference type="CDD" id="cd04301">
    <property type="entry name" value="NAT_SF"/>
    <property type="match status" value="1"/>
</dbReference>
<dbReference type="RefSeq" id="WP_231011320.1">
    <property type="nucleotide sequence ID" value="NZ_BAAAEW010000008.1"/>
</dbReference>
<keyword evidence="2" id="KW-0012">Acyltransferase</keyword>
<comment type="caution">
    <text evidence="4">The sequence shown here is derived from an EMBL/GenBank/DDBJ whole genome shotgun (WGS) entry which is preliminary data.</text>
</comment>
<feature type="domain" description="N-acetyltransferase" evidence="3">
    <location>
        <begin position="3"/>
        <end position="171"/>
    </location>
</feature>
<dbReference type="PROSITE" id="PS51186">
    <property type="entry name" value="GNAT"/>
    <property type="match status" value="2"/>
</dbReference>
<proteinExistence type="predicted"/>
<feature type="domain" description="N-acetyltransferase" evidence="3">
    <location>
        <begin position="180"/>
        <end position="336"/>
    </location>
</feature>
<evidence type="ECO:0000256" key="1">
    <source>
        <dbReference type="ARBA" id="ARBA00022679"/>
    </source>
</evidence>
<dbReference type="EMBL" id="BAAAEW010000008">
    <property type="protein sequence ID" value="GAA0748410.1"/>
    <property type="molecule type" value="Genomic_DNA"/>
</dbReference>
<dbReference type="Gene3D" id="3.40.630.30">
    <property type="match status" value="2"/>
</dbReference>
<evidence type="ECO:0000313" key="5">
    <source>
        <dbReference type="Proteomes" id="UP001500279"/>
    </source>
</evidence>
<gene>
    <name evidence="4" type="ORF">GCM10009107_17870</name>
</gene>
<dbReference type="InterPro" id="IPR050832">
    <property type="entry name" value="Bact_Acetyltransf"/>
</dbReference>
<keyword evidence="1" id="KW-0808">Transferase</keyword>
<protein>
    <recommendedName>
        <fullName evidence="3">N-acetyltransferase domain-containing protein</fullName>
    </recommendedName>
</protein>
<evidence type="ECO:0000259" key="3">
    <source>
        <dbReference type="PROSITE" id="PS51186"/>
    </source>
</evidence>
<dbReference type="InterPro" id="IPR016181">
    <property type="entry name" value="Acyl_CoA_acyltransferase"/>
</dbReference>
<evidence type="ECO:0000313" key="4">
    <source>
        <dbReference type="EMBL" id="GAA0748410.1"/>
    </source>
</evidence>
<dbReference type="PANTHER" id="PTHR43877">
    <property type="entry name" value="AMINOALKYLPHOSPHONATE N-ACETYLTRANSFERASE-RELATED-RELATED"/>
    <property type="match status" value="1"/>
</dbReference>
<accession>A0ABP3V7A1</accession>
<reference evidence="5" key="1">
    <citation type="journal article" date="2019" name="Int. J. Syst. Evol. Microbiol.">
        <title>The Global Catalogue of Microorganisms (GCM) 10K type strain sequencing project: providing services to taxonomists for standard genome sequencing and annotation.</title>
        <authorList>
            <consortium name="The Broad Institute Genomics Platform"/>
            <consortium name="The Broad Institute Genome Sequencing Center for Infectious Disease"/>
            <person name="Wu L."/>
            <person name="Ma J."/>
        </authorList>
    </citation>
    <scope>NUCLEOTIDE SEQUENCE [LARGE SCALE GENOMIC DNA]</scope>
    <source>
        <strain evidence="5">JCM 15503</strain>
    </source>
</reference>
<dbReference type="InterPro" id="IPR000182">
    <property type="entry name" value="GNAT_dom"/>
</dbReference>